<dbReference type="InterPro" id="IPR045103">
    <property type="entry name" value="RNF5/RNF185-like"/>
</dbReference>
<dbReference type="AlphaFoldDB" id="A0A813DIC5"/>
<keyword evidence="9" id="KW-0862">Zinc</keyword>
<gene>
    <name evidence="14" type="ORF">PGLA1383_LOCUS6358</name>
</gene>
<dbReference type="GO" id="GO:0005783">
    <property type="term" value="C:endoplasmic reticulum"/>
    <property type="evidence" value="ECO:0007669"/>
    <property type="project" value="InterPro"/>
</dbReference>
<accession>A0A813DIC5</accession>
<dbReference type="GO" id="GO:0008270">
    <property type="term" value="F:zinc ion binding"/>
    <property type="evidence" value="ECO:0007669"/>
    <property type="project" value="UniProtKB-KW"/>
</dbReference>
<evidence type="ECO:0000256" key="5">
    <source>
        <dbReference type="ARBA" id="ARBA00022679"/>
    </source>
</evidence>
<name>A0A813DIC5_POLGL</name>
<evidence type="ECO:0000256" key="7">
    <source>
        <dbReference type="ARBA" id="ARBA00022771"/>
    </source>
</evidence>
<evidence type="ECO:0000256" key="4">
    <source>
        <dbReference type="ARBA" id="ARBA00012483"/>
    </source>
</evidence>
<dbReference type="InterPro" id="IPR013083">
    <property type="entry name" value="Znf_RING/FYVE/PHD"/>
</dbReference>
<dbReference type="InterPro" id="IPR001841">
    <property type="entry name" value="Znf_RING"/>
</dbReference>
<dbReference type="PROSITE" id="PS00518">
    <property type="entry name" value="ZF_RING_1"/>
    <property type="match status" value="1"/>
</dbReference>
<keyword evidence="5" id="KW-0808">Transferase</keyword>
<dbReference type="PANTHER" id="PTHR12313">
    <property type="entry name" value="E3 UBIQUITIN-PROTEIN LIGASE RNF5-RELATED"/>
    <property type="match status" value="1"/>
</dbReference>
<evidence type="ECO:0000256" key="12">
    <source>
        <dbReference type="SAM" id="MobiDB-lite"/>
    </source>
</evidence>
<dbReference type="Gene3D" id="3.30.40.10">
    <property type="entry name" value="Zinc/RING finger domain, C3HC4 (zinc finger)"/>
    <property type="match status" value="1"/>
</dbReference>
<keyword evidence="15" id="KW-1185">Reference proteome</keyword>
<dbReference type="EC" id="2.3.2.27" evidence="4"/>
<protein>
    <recommendedName>
        <fullName evidence="4">RING-type E3 ubiquitin transferase</fullName>
        <ecNumber evidence="4">2.3.2.27</ecNumber>
    </recommendedName>
</protein>
<dbReference type="Pfam" id="PF00097">
    <property type="entry name" value="zf-C3HC4"/>
    <property type="match status" value="1"/>
</dbReference>
<evidence type="ECO:0000256" key="3">
    <source>
        <dbReference type="ARBA" id="ARBA00004906"/>
    </source>
</evidence>
<keyword evidence="8" id="KW-0833">Ubl conjugation pathway</keyword>
<dbReference type="InterPro" id="IPR018957">
    <property type="entry name" value="Znf_C3HC4_RING-type"/>
</dbReference>
<dbReference type="GO" id="GO:0006511">
    <property type="term" value="P:ubiquitin-dependent protein catabolic process"/>
    <property type="evidence" value="ECO:0007669"/>
    <property type="project" value="InterPro"/>
</dbReference>
<keyword evidence="7 11" id="KW-0863">Zinc-finger</keyword>
<evidence type="ECO:0000313" key="14">
    <source>
        <dbReference type="EMBL" id="CAE8587521.1"/>
    </source>
</evidence>
<evidence type="ECO:0000256" key="10">
    <source>
        <dbReference type="ARBA" id="ARBA00023136"/>
    </source>
</evidence>
<feature type="compositionally biased region" description="Polar residues" evidence="12">
    <location>
        <begin position="67"/>
        <end position="77"/>
    </location>
</feature>
<organism evidence="14 15">
    <name type="scientific">Polarella glacialis</name>
    <name type="common">Dinoflagellate</name>
    <dbReference type="NCBI Taxonomy" id="89957"/>
    <lineage>
        <taxon>Eukaryota</taxon>
        <taxon>Sar</taxon>
        <taxon>Alveolata</taxon>
        <taxon>Dinophyceae</taxon>
        <taxon>Suessiales</taxon>
        <taxon>Suessiaceae</taxon>
        <taxon>Polarella</taxon>
    </lineage>
</organism>
<evidence type="ECO:0000256" key="9">
    <source>
        <dbReference type="ARBA" id="ARBA00022833"/>
    </source>
</evidence>
<dbReference type="InterPro" id="IPR017907">
    <property type="entry name" value="Znf_RING_CS"/>
</dbReference>
<evidence type="ECO:0000256" key="2">
    <source>
        <dbReference type="ARBA" id="ARBA00004308"/>
    </source>
</evidence>
<dbReference type="GO" id="GO:0061630">
    <property type="term" value="F:ubiquitin protein ligase activity"/>
    <property type="evidence" value="ECO:0007669"/>
    <property type="project" value="UniProtKB-EC"/>
</dbReference>
<evidence type="ECO:0000256" key="8">
    <source>
        <dbReference type="ARBA" id="ARBA00022786"/>
    </source>
</evidence>
<dbReference type="Proteomes" id="UP000654075">
    <property type="component" value="Unassembled WGS sequence"/>
</dbReference>
<reference evidence="14" key="1">
    <citation type="submission" date="2021-02" db="EMBL/GenBank/DDBJ databases">
        <authorList>
            <person name="Dougan E. K."/>
            <person name="Rhodes N."/>
            <person name="Thang M."/>
            <person name="Chan C."/>
        </authorList>
    </citation>
    <scope>NUCLEOTIDE SEQUENCE</scope>
</reference>
<comment type="catalytic activity">
    <reaction evidence="1">
        <text>S-ubiquitinyl-[E2 ubiquitin-conjugating enzyme]-L-cysteine + [acceptor protein]-L-lysine = [E2 ubiquitin-conjugating enzyme]-L-cysteine + N(6)-ubiquitinyl-[acceptor protein]-L-lysine.</text>
        <dbReference type="EC" id="2.3.2.27"/>
    </reaction>
</comment>
<dbReference type="OrthoDB" id="10254945at2759"/>
<dbReference type="UniPathway" id="UPA00143"/>
<evidence type="ECO:0000256" key="6">
    <source>
        <dbReference type="ARBA" id="ARBA00022723"/>
    </source>
</evidence>
<keyword evidence="10" id="KW-0472">Membrane</keyword>
<evidence type="ECO:0000256" key="1">
    <source>
        <dbReference type="ARBA" id="ARBA00000900"/>
    </source>
</evidence>
<dbReference type="SMART" id="SM00184">
    <property type="entry name" value="RING"/>
    <property type="match status" value="1"/>
</dbReference>
<evidence type="ECO:0000313" key="15">
    <source>
        <dbReference type="Proteomes" id="UP000654075"/>
    </source>
</evidence>
<dbReference type="GO" id="GO:0016567">
    <property type="term" value="P:protein ubiquitination"/>
    <property type="evidence" value="ECO:0007669"/>
    <property type="project" value="UniProtKB-UniPathway"/>
</dbReference>
<proteinExistence type="predicted"/>
<dbReference type="SUPFAM" id="SSF57850">
    <property type="entry name" value="RING/U-box"/>
    <property type="match status" value="1"/>
</dbReference>
<dbReference type="EMBL" id="CAJNNV010002639">
    <property type="protein sequence ID" value="CAE8587521.1"/>
    <property type="molecule type" value="Genomic_DNA"/>
</dbReference>
<comment type="subcellular location">
    <subcellularLocation>
        <location evidence="2">Endomembrane system</location>
    </subcellularLocation>
</comment>
<evidence type="ECO:0000256" key="11">
    <source>
        <dbReference type="PROSITE-ProRule" id="PRU00175"/>
    </source>
</evidence>
<keyword evidence="6" id="KW-0479">Metal-binding</keyword>
<feature type="region of interest" description="Disordered" evidence="12">
    <location>
        <begin position="67"/>
        <end position="97"/>
    </location>
</feature>
<feature type="domain" description="RING-type" evidence="13">
    <location>
        <begin position="4"/>
        <end position="57"/>
    </location>
</feature>
<comment type="pathway">
    <text evidence="3">Protein modification; protein ubiquitination.</text>
</comment>
<dbReference type="PROSITE" id="PS50089">
    <property type="entry name" value="ZF_RING_2"/>
    <property type="match status" value="1"/>
</dbReference>
<sequence>MFECNICLEQADEPVITRCGHLFCWSCLHQWLSTPRRSTVHGGLQPSTGSSFCPICKAGVSAQTVTPLYSRDGSSTDPRQKDPQVPPRPHGEWQEPEEAQEAEVFSYGGTAARYSFSAGYGHFPVVCALALSGSSGGAVPAVSRKQGLVFAALACAAVVSMILM</sequence>
<comment type="caution">
    <text evidence="14">The sequence shown here is derived from an EMBL/GenBank/DDBJ whole genome shotgun (WGS) entry which is preliminary data.</text>
</comment>
<evidence type="ECO:0000259" key="13">
    <source>
        <dbReference type="PROSITE" id="PS50089"/>
    </source>
</evidence>